<evidence type="ECO:0008006" key="4">
    <source>
        <dbReference type="Google" id="ProtNLM"/>
    </source>
</evidence>
<dbReference type="EMBL" id="JAUSRE010000001">
    <property type="protein sequence ID" value="MDP9886698.1"/>
    <property type="molecule type" value="Genomic_DNA"/>
</dbReference>
<organism evidence="2 3">
    <name type="scientific">Pseudarthrobacter enclensis</name>
    <dbReference type="NCBI Taxonomy" id="993070"/>
    <lineage>
        <taxon>Bacteria</taxon>
        <taxon>Bacillati</taxon>
        <taxon>Actinomycetota</taxon>
        <taxon>Actinomycetes</taxon>
        <taxon>Micrococcales</taxon>
        <taxon>Micrococcaceae</taxon>
        <taxon>Pseudarthrobacter</taxon>
    </lineage>
</organism>
<reference evidence="2 3" key="1">
    <citation type="submission" date="2023-07" db="EMBL/GenBank/DDBJ databases">
        <title>Sorghum-associated microbial communities from plants grown in Nebraska, USA.</title>
        <authorList>
            <person name="Schachtman D."/>
        </authorList>
    </citation>
    <scope>NUCLEOTIDE SEQUENCE [LARGE SCALE GENOMIC DNA]</scope>
    <source>
        <strain evidence="2 3">CC222</strain>
    </source>
</reference>
<gene>
    <name evidence="2" type="ORF">J2X98_000264</name>
</gene>
<evidence type="ECO:0000313" key="3">
    <source>
        <dbReference type="Proteomes" id="UP001226577"/>
    </source>
</evidence>
<accession>A0ABT9RN94</accession>
<name>A0ABT9RN94_9MICC</name>
<feature type="compositionally biased region" description="Basic and acidic residues" evidence="1">
    <location>
        <begin position="135"/>
        <end position="145"/>
    </location>
</feature>
<protein>
    <recommendedName>
        <fullName evidence="4">DUF1579 domain-containing protein</fullName>
    </recommendedName>
</protein>
<evidence type="ECO:0000256" key="1">
    <source>
        <dbReference type="SAM" id="MobiDB-lite"/>
    </source>
</evidence>
<evidence type="ECO:0000313" key="2">
    <source>
        <dbReference type="EMBL" id="MDP9886698.1"/>
    </source>
</evidence>
<proteinExistence type="predicted"/>
<comment type="caution">
    <text evidence="2">The sequence shown here is derived from an EMBL/GenBank/DDBJ whole genome shotgun (WGS) entry which is preliminary data.</text>
</comment>
<dbReference type="Proteomes" id="UP001226577">
    <property type="component" value="Unassembled WGS sequence"/>
</dbReference>
<sequence length="170" mass="18383">MTANQPAQVQVHPALSALLGHWRGSTRVAAGPWGPASDVEAEVSYTRVAGGLGTVQSYRHVEPDGGHFEGHGIFTLDPVHPDVLWYYVDSPGGGPGTAARCTWHDGVLRIERHGDGGWTRHSIWVEDDVLTHVTDLRSPDTHDGGDSPEAGIDGKASPYRPFMRSVFQRA</sequence>
<dbReference type="RefSeq" id="WP_307303609.1">
    <property type="nucleotide sequence ID" value="NZ_JAUSRE010000001.1"/>
</dbReference>
<keyword evidence="3" id="KW-1185">Reference proteome</keyword>
<feature type="region of interest" description="Disordered" evidence="1">
    <location>
        <begin position="135"/>
        <end position="158"/>
    </location>
</feature>